<reference evidence="2 3" key="1">
    <citation type="submission" date="2020-02" db="EMBL/GenBank/DDBJ databases">
        <title>Draft genome sequence of Haematococcus lacustris strain NIES-144.</title>
        <authorList>
            <person name="Morimoto D."/>
            <person name="Nakagawa S."/>
            <person name="Yoshida T."/>
            <person name="Sawayama S."/>
        </authorList>
    </citation>
    <scope>NUCLEOTIDE SEQUENCE [LARGE SCALE GENOMIC DNA]</scope>
    <source>
        <strain evidence="2 3">NIES-144</strain>
    </source>
</reference>
<feature type="compositionally biased region" description="Low complexity" evidence="1">
    <location>
        <begin position="73"/>
        <end position="82"/>
    </location>
</feature>
<proteinExistence type="predicted"/>
<dbReference type="Proteomes" id="UP000485058">
    <property type="component" value="Unassembled WGS sequence"/>
</dbReference>
<dbReference type="AlphaFoldDB" id="A0A6A0AIV4"/>
<feature type="region of interest" description="Disordered" evidence="1">
    <location>
        <begin position="62"/>
        <end position="82"/>
    </location>
</feature>
<evidence type="ECO:0000313" key="2">
    <source>
        <dbReference type="EMBL" id="GFH32850.1"/>
    </source>
</evidence>
<evidence type="ECO:0000256" key="1">
    <source>
        <dbReference type="SAM" id="MobiDB-lite"/>
    </source>
</evidence>
<sequence>MSSQQALGRLDYMKRGCQAVYAYHKALNPAAAGRADPAAAGRAATGAAGRVGGKAKGAIKRPAAALAGQTDRLQGQQHSQLQPQQPLWQQLLQQPQQLQPQQPPLRVIAPRTGNAAEACAAAVASSSAWSTQPGGAQHGLGVSWQGYMQGSLGGAIGGSPLAPITPGASLSQGYVPCTQADFAYIEKHLFPSNP</sequence>
<accession>A0A6A0AIV4</accession>
<comment type="caution">
    <text evidence="2">The sequence shown here is derived from an EMBL/GenBank/DDBJ whole genome shotgun (WGS) entry which is preliminary data.</text>
</comment>
<gene>
    <name evidence="2" type="ORF">HaLaN_32138</name>
</gene>
<keyword evidence="3" id="KW-1185">Reference proteome</keyword>
<name>A0A6A0AIV4_HAELA</name>
<dbReference type="EMBL" id="BLLF01007240">
    <property type="protein sequence ID" value="GFH32850.1"/>
    <property type="molecule type" value="Genomic_DNA"/>
</dbReference>
<organism evidence="2 3">
    <name type="scientific">Haematococcus lacustris</name>
    <name type="common">Green alga</name>
    <name type="synonym">Haematococcus pluvialis</name>
    <dbReference type="NCBI Taxonomy" id="44745"/>
    <lineage>
        <taxon>Eukaryota</taxon>
        <taxon>Viridiplantae</taxon>
        <taxon>Chlorophyta</taxon>
        <taxon>core chlorophytes</taxon>
        <taxon>Chlorophyceae</taxon>
        <taxon>CS clade</taxon>
        <taxon>Chlamydomonadales</taxon>
        <taxon>Haematococcaceae</taxon>
        <taxon>Haematococcus</taxon>
    </lineage>
</organism>
<evidence type="ECO:0000313" key="3">
    <source>
        <dbReference type="Proteomes" id="UP000485058"/>
    </source>
</evidence>
<protein>
    <submittedName>
        <fullName evidence="2">Uncharacterized protein</fullName>
    </submittedName>
</protein>